<dbReference type="Pfam" id="PF04577">
    <property type="entry name" value="Glyco_transf_61"/>
    <property type="match status" value="1"/>
</dbReference>
<gene>
    <name evidence="6" type="ORF">NE237_007584</name>
</gene>
<dbReference type="EMBL" id="JAMYWD010000004">
    <property type="protein sequence ID" value="KAJ4974410.1"/>
    <property type="molecule type" value="Genomic_DNA"/>
</dbReference>
<dbReference type="OrthoDB" id="529273at2759"/>
<feature type="domain" description="Glycosyltransferase 61 catalytic" evidence="5">
    <location>
        <begin position="275"/>
        <end position="369"/>
    </location>
</feature>
<evidence type="ECO:0000313" key="7">
    <source>
        <dbReference type="Proteomes" id="UP001141806"/>
    </source>
</evidence>
<organism evidence="6 7">
    <name type="scientific">Protea cynaroides</name>
    <dbReference type="NCBI Taxonomy" id="273540"/>
    <lineage>
        <taxon>Eukaryota</taxon>
        <taxon>Viridiplantae</taxon>
        <taxon>Streptophyta</taxon>
        <taxon>Embryophyta</taxon>
        <taxon>Tracheophyta</taxon>
        <taxon>Spermatophyta</taxon>
        <taxon>Magnoliopsida</taxon>
        <taxon>Proteales</taxon>
        <taxon>Proteaceae</taxon>
        <taxon>Protea</taxon>
    </lineage>
</organism>
<keyword evidence="2" id="KW-0328">Glycosyltransferase</keyword>
<dbReference type="AlphaFoldDB" id="A0A9Q0QW88"/>
<keyword evidence="4" id="KW-0325">Glycoprotein</keyword>
<name>A0A9Q0QW88_9MAGN</name>
<dbReference type="GO" id="GO:0000139">
    <property type="term" value="C:Golgi membrane"/>
    <property type="evidence" value="ECO:0007669"/>
    <property type="project" value="UniProtKB-SubCell"/>
</dbReference>
<keyword evidence="3" id="KW-0808">Transferase</keyword>
<comment type="caution">
    <text evidence="6">The sequence shown here is derived from an EMBL/GenBank/DDBJ whole genome shotgun (WGS) entry which is preliminary data.</text>
</comment>
<accession>A0A9Q0QW88</accession>
<evidence type="ECO:0000256" key="4">
    <source>
        <dbReference type="ARBA" id="ARBA00023180"/>
    </source>
</evidence>
<dbReference type="PANTHER" id="PTHR20961:SF98">
    <property type="entry name" value="GLYCOSYLTRANSFERASE"/>
    <property type="match status" value="1"/>
</dbReference>
<reference evidence="6" key="1">
    <citation type="journal article" date="2023" name="Plant J.">
        <title>The genome of the king protea, Protea cynaroides.</title>
        <authorList>
            <person name="Chang J."/>
            <person name="Duong T.A."/>
            <person name="Schoeman C."/>
            <person name="Ma X."/>
            <person name="Roodt D."/>
            <person name="Barker N."/>
            <person name="Li Z."/>
            <person name="Van de Peer Y."/>
            <person name="Mizrachi E."/>
        </authorList>
    </citation>
    <scope>NUCLEOTIDE SEQUENCE</scope>
    <source>
        <tissue evidence="6">Young leaves</tissue>
    </source>
</reference>
<protein>
    <recommendedName>
        <fullName evidence="5">Glycosyltransferase 61 catalytic domain-containing protein</fullName>
    </recommendedName>
</protein>
<dbReference type="GO" id="GO:0016763">
    <property type="term" value="F:pentosyltransferase activity"/>
    <property type="evidence" value="ECO:0007669"/>
    <property type="project" value="UniProtKB-ARBA"/>
</dbReference>
<dbReference type="Proteomes" id="UP001141806">
    <property type="component" value="Unassembled WGS sequence"/>
</dbReference>
<comment type="subcellular location">
    <subcellularLocation>
        <location evidence="1">Golgi apparatus membrane</location>
        <topology evidence="1">Single-pass type II membrane protein</topology>
    </subcellularLocation>
</comment>
<evidence type="ECO:0000313" key="6">
    <source>
        <dbReference type="EMBL" id="KAJ4974410.1"/>
    </source>
</evidence>
<evidence type="ECO:0000256" key="2">
    <source>
        <dbReference type="ARBA" id="ARBA00022676"/>
    </source>
</evidence>
<dbReference type="InterPro" id="IPR049625">
    <property type="entry name" value="Glyco_transf_61_cat"/>
</dbReference>
<sequence length="468" mass="52131">MKKSGWTTAIICLLFVLICYVDEISLSSFLKPAPSPTSTRIQGNGNPEKQARELKMKTLSASPEIVAVDSKVNKPDKPQPISCDLSNYRYDLCSLNGPTILEPTTSTLFVSDPDLHHPENQPTQHKLRPYPRKWEEGVMSRVTEFTLTAAPATAPACTVHHSAPALVFSAGGYTGNLFHDFTDGFVPLFVTSSFIASGQDIVLVISNCRDWWLTKYADLLPQFSRYKIINLDNNTDTHCFPSATVGLISHGFMTIKPTLLPHSETFIDFRALIGAAYRKIPNYYRRPVTGRPRLVLVGRNGGVGRVILNQAEVARAAEAVGFEVVVFEPNSGTSMREAYGLINSSHAMFGVHGAALTHSLFLRPGSVLIQVVPIGIDWLAETCFGKSGRDMGLEYVEYKVKVEESSLMEKYGKDHLVLKDPKAVVKEDWSNIKKIYLQGQDVKLDLVRVRRFLSEAFEKAKRFMERDD</sequence>
<evidence type="ECO:0000256" key="1">
    <source>
        <dbReference type="ARBA" id="ARBA00004323"/>
    </source>
</evidence>
<evidence type="ECO:0000256" key="3">
    <source>
        <dbReference type="ARBA" id="ARBA00022679"/>
    </source>
</evidence>
<dbReference type="InterPro" id="IPR007657">
    <property type="entry name" value="Glycosyltransferase_61"/>
</dbReference>
<proteinExistence type="predicted"/>
<evidence type="ECO:0000259" key="5">
    <source>
        <dbReference type="Pfam" id="PF04577"/>
    </source>
</evidence>
<dbReference type="PANTHER" id="PTHR20961">
    <property type="entry name" value="GLYCOSYLTRANSFERASE"/>
    <property type="match status" value="1"/>
</dbReference>
<keyword evidence="7" id="KW-1185">Reference proteome</keyword>